<proteinExistence type="predicted"/>
<reference evidence="1" key="1">
    <citation type="submission" date="2023-11" db="EMBL/GenBank/DDBJ databases">
        <authorList>
            <person name="Alioto T."/>
            <person name="Alioto T."/>
            <person name="Gomez Garrido J."/>
        </authorList>
    </citation>
    <scope>NUCLEOTIDE SEQUENCE</scope>
</reference>
<name>A0AAI8Z929_9PEZI</name>
<dbReference type="AlphaFoldDB" id="A0AAI8Z929"/>
<accession>A0AAI8Z929</accession>
<organism evidence="1 2">
    <name type="scientific">Lecanosticta acicola</name>
    <dbReference type="NCBI Taxonomy" id="111012"/>
    <lineage>
        <taxon>Eukaryota</taxon>
        <taxon>Fungi</taxon>
        <taxon>Dikarya</taxon>
        <taxon>Ascomycota</taxon>
        <taxon>Pezizomycotina</taxon>
        <taxon>Dothideomycetes</taxon>
        <taxon>Dothideomycetidae</taxon>
        <taxon>Mycosphaerellales</taxon>
        <taxon>Mycosphaerellaceae</taxon>
        <taxon>Lecanosticta</taxon>
    </lineage>
</organism>
<evidence type="ECO:0000313" key="1">
    <source>
        <dbReference type="EMBL" id="CAK4034637.1"/>
    </source>
</evidence>
<sequence length="158" mass="16120">MTLGGPATNFGGDIISTISAGAVTNGASPSYGMRRDLTLPIAPAVITLPNESTLTAQVGSPLSVGSQSRAPSAFPATLSGETLIFAPDGVMTNGKTVLYDDTNTLSQSTAAAVLALTNGQATIVAPDALLIPNGRKKPQLVDLRTKRMVSRSLQPLTA</sequence>
<dbReference type="EMBL" id="CAVMBE010000127">
    <property type="protein sequence ID" value="CAK4034637.1"/>
    <property type="molecule type" value="Genomic_DNA"/>
</dbReference>
<evidence type="ECO:0000313" key="2">
    <source>
        <dbReference type="Proteomes" id="UP001296104"/>
    </source>
</evidence>
<dbReference type="Proteomes" id="UP001296104">
    <property type="component" value="Unassembled WGS sequence"/>
</dbReference>
<protein>
    <submittedName>
        <fullName evidence="1">Uncharacterized protein</fullName>
    </submittedName>
</protein>
<comment type="caution">
    <text evidence="1">The sequence shown here is derived from an EMBL/GenBank/DDBJ whole genome shotgun (WGS) entry which is preliminary data.</text>
</comment>
<gene>
    <name evidence="1" type="ORF">LECACI_7A009795</name>
</gene>
<keyword evidence="2" id="KW-1185">Reference proteome</keyword>